<reference evidence="2" key="1">
    <citation type="submission" date="2008-04" db="EMBL/GenBank/DDBJ databases">
        <title>Complete sequence of chromosome of Nostoc punctiforme ATCC 29133.</title>
        <authorList>
            <consortium name="US DOE Joint Genome Institute"/>
            <person name="Copeland A."/>
            <person name="Lucas S."/>
            <person name="Lapidus A."/>
            <person name="Glavina del Rio T."/>
            <person name="Dalin E."/>
            <person name="Tice H."/>
            <person name="Pitluck S."/>
            <person name="Chain P."/>
            <person name="Malfatti S."/>
            <person name="Shin M."/>
            <person name="Vergez L."/>
            <person name="Schmutz J."/>
            <person name="Larimer F."/>
            <person name="Land M."/>
            <person name="Hauser L."/>
            <person name="Kyrpides N."/>
            <person name="Kim E."/>
            <person name="Meeks J.C."/>
            <person name="Elhai J."/>
            <person name="Campbell E.L."/>
            <person name="Thiel T."/>
            <person name="Longmire J."/>
            <person name="Potts M."/>
            <person name="Atlas R."/>
        </authorList>
    </citation>
    <scope>NUCLEOTIDE SEQUENCE [LARGE SCALE GENOMIC DNA]</scope>
    <source>
        <strain evidence="2">ATCC 29133 / PCC 73102</strain>
    </source>
</reference>
<dbReference type="AlphaFoldDB" id="B2IUW3"/>
<evidence type="ECO:0000313" key="2">
    <source>
        <dbReference type="Proteomes" id="UP000001191"/>
    </source>
</evidence>
<gene>
    <name evidence="1" type="ordered locus">Npun_F6067</name>
</gene>
<dbReference type="RefSeq" id="WP_012412297.1">
    <property type="nucleotide sequence ID" value="NC_010628.1"/>
</dbReference>
<name>B2IUW3_NOSP7</name>
<accession>B2IUW3</accession>
<evidence type="ECO:0000313" key="1">
    <source>
        <dbReference type="EMBL" id="ACC84356.1"/>
    </source>
</evidence>
<organism evidence="1 2">
    <name type="scientific">Nostoc punctiforme (strain ATCC 29133 / PCC 73102)</name>
    <dbReference type="NCBI Taxonomy" id="63737"/>
    <lineage>
        <taxon>Bacteria</taxon>
        <taxon>Bacillati</taxon>
        <taxon>Cyanobacteriota</taxon>
        <taxon>Cyanophyceae</taxon>
        <taxon>Nostocales</taxon>
        <taxon>Nostocaceae</taxon>
        <taxon>Nostoc</taxon>
    </lineage>
</organism>
<dbReference type="EnsemblBacteria" id="ACC84356">
    <property type="protein sequence ID" value="ACC84356"/>
    <property type="gene ID" value="Npun_F6067"/>
</dbReference>
<keyword evidence="2" id="KW-1185">Reference proteome</keyword>
<sequence length="108" mass="12063">MSEEIAKRLPSEIEKQLPPWFASRLLDEESYYGLLTTSGTIIGISEIRKFSQMADGSIWMDVLLIGEKLPDNLCSEIPYLVTKSGYTSATINVSQIIAAFDLGHHQEN</sequence>
<dbReference type="HOGENOM" id="CLU_2233711_0_0_3"/>
<dbReference type="EMBL" id="CP001037">
    <property type="protein sequence ID" value="ACC84356.1"/>
    <property type="molecule type" value="Genomic_DNA"/>
</dbReference>
<dbReference type="KEGG" id="npu:Npun_F6067"/>
<proteinExistence type="predicted"/>
<reference evidence="1 2" key="2">
    <citation type="journal article" date="2013" name="Plant Physiol.">
        <title>A Nostoc punctiforme Sugar Transporter Necessary to Establish a Cyanobacterium-Plant Symbiosis.</title>
        <authorList>
            <person name="Ekman M."/>
            <person name="Picossi S."/>
            <person name="Campbell E.L."/>
            <person name="Meeks J.C."/>
            <person name="Flores E."/>
        </authorList>
    </citation>
    <scope>NUCLEOTIDE SEQUENCE [LARGE SCALE GENOMIC DNA]</scope>
    <source>
        <strain evidence="2">ATCC 29133 / PCC 73102</strain>
    </source>
</reference>
<dbReference type="eggNOG" id="ENOG502ZVQC">
    <property type="taxonomic scope" value="Bacteria"/>
</dbReference>
<protein>
    <submittedName>
        <fullName evidence="1">Uncharacterized protein</fullName>
    </submittedName>
</protein>
<dbReference type="Proteomes" id="UP000001191">
    <property type="component" value="Chromosome"/>
</dbReference>